<dbReference type="InterPro" id="IPR035971">
    <property type="entry name" value="CBD_sf"/>
</dbReference>
<dbReference type="PROSITE" id="PS00562">
    <property type="entry name" value="CBM1_1"/>
    <property type="match status" value="1"/>
</dbReference>
<feature type="domain" description="CBM1" evidence="4">
    <location>
        <begin position="144"/>
        <end position="180"/>
    </location>
</feature>
<feature type="compositionally biased region" description="Basic and acidic residues" evidence="2">
    <location>
        <begin position="121"/>
        <end position="130"/>
    </location>
</feature>
<feature type="signal peptide" evidence="3">
    <location>
        <begin position="1"/>
        <end position="26"/>
    </location>
</feature>
<dbReference type="GO" id="GO:0005576">
    <property type="term" value="C:extracellular region"/>
    <property type="evidence" value="ECO:0007669"/>
    <property type="project" value="InterPro"/>
</dbReference>
<dbReference type="EMBL" id="CACVBS010000029">
    <property type="protein sequence ID" value="CAA7260316.1"/>
    <property type="molecule type" value="Genomic_DNA"/>
</dbReference>
<organism evidence="5 6">
    <name type="scientific">Cyclocybe aegerita</name>
    <name type="common">Black poplar mushroom</name>
    <name type="synonym">Agrocybe aegerita</name>
    <dbReference type="NCBI Taxonomy" id="1973307"/>
    <lineage>
        <taxon>Eukaryota</taxon>
        <taxon>Fungi</taxon>
        <taxon>Dikarya</taxon>
        <taxon>Basidiomycota</taxon>
        <taxon>Agaricomycotina</taxon>
        <taxon>Agaricomycetes</taxon>
        <taxon>Agaricomycetidae</taxon>
        <taxon>Agaricales</taxon>
        <taxon>Agaricineae</taxon>
        <taxon>Bolbitiaceae</taxon>
        <taxon>Cyclocybe</taxon>
    </lineage>
</organism>
<keyword evidence="1 3" id="KW-0732">Signal</keyword>
<dbReference type="OrthoDB" id="3059586at2759"/>
<gene>
    <name evidence="5" type="ORF">AAE3_LOCUS2771</name>
</gene>
<feature type="chain" id="PRO_5035797048" description="CBM1 domain-containing protein" evidence="3">
    <location>
        <begin position="27"/>
        <end position="184"/>
    </location>
</feature>
<dbReference type="SUPFAM" id="SSF57180">
    <property type="entry name" value="Cellulose-binding domain"/>
    <property type="match status" value="1"/>
</dbReference>
<dbReference type="SMART" id="SM00236">
    <property type="entry name" value="fCBD"/>
    <property type="match status" value="1"/>
</dbReference>
<dbReference type="PROSITE" id="PS51164">
    <property type="entry name" value="CBM1_2"/>
    <property type="match status" value="1"/>
</dbReference>
<evidence type="ECO:0000256" key="2">
    <source>
        <dbReference type="SAM" id="MobiDB-lite"/>
    </source>
</evidence>
<feature type="region of interest" description="Disordered" evidence="2">
    <location>
        <begin position="70"/>
        <end position="137"/>
    </location>
</feature>
<reference evidence="5 6" key="1">
    <citation type="submission" date="2020-01" db="EMBL/GenBank/DDBJ databases">
        <authorList>
            <person name="Gupta K D."/>
        </authorList>
    </citation>
    <scope>NUCLEOTIDE SEQUENCE [LARGE SCALE GENOMIC DNA]</scope>
</reference>
<accession>A0A8S0W7K8</accession>
<dbReference type="GO" id="GO:0005975">
    <property type="term" value="P:carbohydrate metabolic process"/>
    <property type="evidence" value="ECO:0007669"/>
    <property type="project" value="InterPro"/>
</dbReference>
<comment type="caution">
    <text evidence="5">The sequence shown here is derived from an EMBL/GenBank/DDBJ whole genome shotgun (WGS) entry which is preliminary data.</text>
</comment>
<keyword evidence="6" id="KW-1185">Reference proteome</keyword>
<dbReference type="InterPro" id="IPR000254">
    <property type="entry name" value="CBD"/>
</dbReference>
<feature type="region of interest" description="Disordered" evidence="2">
    <location>
        <begin position="27"/>
        <end position="48"/>
    </location>
</feature>
<dbReference type="Proteomes" id="UP000467700">
    <property type="component" value="Unassembled WGS sequence"/>
</dbReference>
<name>A0A8S0W7K8_CYCAE</name>
<sequence>MKFTLNTALVALGVAFATSLPAQVAADGPGQPNYQPDHKPSTTSYSTMSTSYYKTTSSYYTTTTPYYPSKSPYPSKGSGGGGYDNGYNGKDGKDDYNGKDGYSGKDGYNGKDGGYGVQDKGGYDGKDKSDGYSSSSYGNDNSKGYQVLWGQCGGYYYYGTKKCPPGAYCRYFSDWYSQCNPNNN</sequence>
<dbReference type="GO" id="GO:0030248">
    <property type="term" value="F:cellulose binding"/>
    <property type="evidence" value="ECO:0007669"/>
    <property type="project" value="InterPro"/>
</dbReference>
<dbReference type="AlphaFoldDB" id="A0A8S0W7K8"/>
<proteinExistence type="predicted"/>
<evidence type="ECO:0000313" key="5">
    <source>
        <dbReference type="EMBL" id="CAA7260316.1"/>
    </source>
</evidence>
<evidence type="ECO:0000259" key="4">
    <source>
        <dbReference type="PROSITE" id="PS51164"/>
    </source>
</evidence>
<evidence type="ECO:0000313" key="6">
    <source>
        <dbReference type="Proteomes" id="UP000467700"/>
    </source>
</evidence>
<dbReference type="Pfam" id="PF00734">
    <property type="entry name" value="CBM_1"/>
    <property type="match status" value="1"/>
</dbReference>
<evidence type="ECO:0000256" key="3">
    <source>
        <dbReference type="SAM" id="SignalP"/>
    </source>
</evidence>
<protein>
    <recommendedName>
        <fullName evidence="4">CBM1 domain-containing protein</fullName>
    </recommendedName>
</protein>
<evidence type="ECO:0000256" key="1">
    <source>
        <dbReference type="ARBA" id="ARBA00022729"/>
    </source>
</evidence>